<sequence length="342" mass="36104">MATPIVFNNTVYQPGYFGTDDGGVPTNATRSFRIDDVYSFPVTVNGTVNNPGDTVTLTYTLPGSSTPTSQTLTATALDNGNMILFTGGSVPGSTAAGTNRFVFSNVQMYGSGDPNRTTFADDGNQTLGAYAAPVCFVTGTQIRTERGDVAVEDLKVGDVAVTASGRLRPITWIGHRDMKAVGAALPFHQQPVHVRAGAFGHGLPARDLLLSPGHPVLVGADADNEGGVLVPVMCLINGTSITREPRATVTYWHVELDAHDILLAEGLPAESYIDGGDRAFFAEASDHALHNPDFVPAGWNGRCRPVAVEGSVVEAERLRLDAVFAGSLSAQCDWDAASRWVA</sequence>
<evidence type="ECO:0000313" key="3">
    <source>
        <dbReference type="Proteomes" id="UP000742631"/>
    </source>
</evidence>
<dbReference type="SUPFAM" id="SSF51294">
    <property type="entry name" value="Hedgehog/intein (Hint) domain"/>
    <property type="match status" value="1"/>
</dbReference>
<organism evidence="2 3">
    <name type="scientific">Methylorubrum populi</name>
    <dbReference type="NCBI Taxonomy" id="223967"/>
    <lineage>
        <taxon>Bacteria</taxon>
        <taxon>Pseudomonadati</taxon>
        <taxon>Pseudomonadota</taxon>
        <taxon>Alphaproteobacteria</taxon>
        <taxon>Hyphomicrobiales</taxon>
        <taxon>Methylobacteriaceae</taxon>
        <taxon>Methylorubrum</taxon>
    </lineage>
</organism>
<dbReference type="InterPro" id="IPR036844">
    <property type="entry name" value="Hint_dom_sf"/>
</dbReference>
<accession>A0A921E1W9</accession>
<comment type="caution">
    <text evidence="2">The sequence shown here is derived from an EMBL/GenBank/DDBJ whole genome shotgun (WGS) entry which is preliminary data.</text>
</comment>
<reference evidence="2" key="1">
    <citation type="journal article" date="2021" name="PeerJ">
        <title>Extensive microbial diversity within the chicken gut microbiome revealed by metagenomics and culture.</title>
        <authorList>
            <person name="Gilroy R."/>
            <person name="Ravi A."/>
            <person name="Getino M."/>
            <person name="Pursley I."/>
            <person name="Horton D.L."/>
            <person name="Alikhan N.F."/>
            <person name="Baker D."/>
            <person name="Gharbi K."/>
            <person name="Hall N."/>
            <person name="Watson M."/>
            <person name="Adriaenssens E.M."/>
            <person name="Foster-Nyarko E."/>
            <person name="Jarju S."/>
            <person name="Secka A."/>
            <person name="Antonio M."/>
            <person name="Oren A."/>
            <person name="Chaudhuri R.R."/>
            <person name="La Ragione R."/>
            <person name="Hildebrand F."/>
            <person name="Pallen M.J."/>
        </authorList>
    </citation>
    <scope>NUCLEOTIDE SEQUENCE</scope>
    <source>
        <strain evidence="2">316</strain>
    </source>
</reference>
<dbReference type="Pfam" id="PF13403">
    <property type="entry name" value="Hint_2"/>
    <property type="match status" value="1"/>
</dbReference>
<dbReference type="Proteomes" id="UP000742631">
    <property type="component" value="Unassembled WGS sequence"/>
</dbReference>
<evidence type="ECO:0000313" key="2">
    <source>
        <dbReference type="EMBL" id="HJE23760.1"/>
    </source>
</evidence>
<protein>
    <submittedName>
        <fullName evidence="2">Hint domain-containing protein</fullName>
    </submittedName>
</protein>
<name>A0A921E1W9_9HYPH</name>
<dbReference type="Gene3D" id="2.170.16.10">
    <property type="entry name" value="Hedgehog/Intein (Hint) domain"/>
    <property type="match status" value="1"/>
</dbReference>
<dbReference type="EMBL" id="DYYG01000028">
    <property type="protein sequence ID" value="HJE23760.1"/>
    <property type="molecule type" value="Genomic_DNA"/>
</dbReference>
<evidence type="ECO:0000259" key="1">
    <source>
        <dbReference type="Pfam" id="PF13403"/>
    </source>
</evidence>
<dbReference type="AlphaFoldDB" id="A0A921E1W9"/>
<proteinExistence type="predicted"/>
<dbReference type="InterPro" id="IPR028992">
    <property type="entry name" value="Hedgehog/Intein_dom"/>
</dbReference>
<feature type="domain" description="Hedgehog/Intein (Hint)" evidence="1">
    <location>
        <begin position="134"/>
        <end position="275"/>
    </location>
</feature>
<gene>
    <name evidence="2" type="ORF">K8W01_08895</name>
</gene>
<reference evidence="2" key="2">
    <citation type="submission" date="2021-09" db="EMBL/GenBank/DDBJ databases">
        <authorList>
            <person name="Gilroy R."/>
        </authorList>
    </citation>
    <scope>NUCLEOTIDE SEQUENCE</scope>
    <source>
        <strain evidence="2">316</strain>
    </source>
</reference>